<reference evidence="3" key="1">
    <citation type="submission" date="2022-11" db="UniProtKB">
        <authorList>
            <consortium name="WormBaseParasite"/>
        </authorList>
    </citation>
    <scope>IDENTIFICATION</scope>
</reference>
<dbReference type="Pfam" id="PF10321">
    <property type="entry name" value="7TM_GPCR_Srt"/>
    <property type="match status" value="1"/>
</dbReference>
<sequence>MLSPYLGIPEIQVDMMQYDNRVVAIHNYLIAGIYPVMYLLLCIMLLFKTKGGHAQESVSSLQKQIILQSIIVSALLAITAVSYMVMQYYPVPEFMFIATHFIWQASHGASVFTYIFVNKSMRKEAILMIKATVMRARGRNPGHVINPLNPVSMHINPTWLQGRSTRTYVSNPLLNS</sequence>
<dbReference type="SUPFAM" id="SSF81321">
    <property type="entry name" value="Family A G protein-coupled receptor-like"/>
    <property type="match status" value="1"/>
</dbReference>
<protein>
    <submittedName>
        <fullName evidence="3">Uncharacterized protein</fullName>
    </submittedName>
</protein>
<keyword evidence="2" id="KW-1185">Reference proteome</keyword>
<dbReference type="PANTHER" id="PTHR23021:SF11">
    <property type="entry name" value="SERPENTINE RECEPTOR, CLASS T"/>
    <property type="match status" value="1"/>
</dbReference>
<evidence type="ECO:0000313" key="3">
    <source>
        <dbReference type="WBParaSite" id="ACRNAN_Path_631.g2335.t1"/>
    </source>
</evidence>
<keyword evidence="1" id="KW-0812">Transmembrane</keyword>
<evidence type="ECO:0000256" key="1">
    <source>
        <dbReference type="SAM" id="Phobius"/>
    </source>
</evidence>
<dbReference type="WBParaSite" id="ACRNAN_Path_631.g2335.t1">
    <property type="protein sequence ID" value="ACRNAN_Path_631.g2335.t1"/>
    <property type="gene ID" value="ACRNAN_Path_631.g2335"/>
</dbReference>
<feature type="transmembrane region" description="Helical" evidence="1">
    <location>
        <begin position="67"/>
        <end position="89"/>
    </location>
</feature>
<keyword evidence="1" id="KW-0472">Membrane</keyword>
<dbReference type="PANTHER" id="PTHR23021">
    <property type="entry name" value="SERPENTINE RECEPTOR, CLASS T"/>
    <property type="match status" value="1"/>
</dbReference>
<evidence type="ECO:0000313" key="2">
    <source>
        <dbReference type="Proteomes" id="UP000887540"/>
    </source>
</evidence>
<dbReference type="InterPro" id="IPR019425">
    <property type="entry name" value="7TM_GPCR_serpentine_rcpt_Srt"/>
</dbReference>
<dbReference type="Proteomes" id="UP000887540">
    <property type="component" value="Unplaced"/>
</dbReference>
<organism evidence="2 3">
    <name type="scientific">Acrobeloides nanus</name>
    <dbReference type="NCBI Taxonomy" id="290746"/>
    <lineage>
        <taxon>Eukaryota</taxon>
        <taxon>Metazoa</taxon>
        <taxon>Ecdysozoa</taxon>
        <taxon>Nematoda</taxon>
        <taxon>Chromadorea</taxon>
        <taxon>Rhabditida</taxon>
        <taxon>Tylenchina</taxon>
        <taxon>Cephalobomorpha</taxon>
        <taxon>Cephaloboidea</taxon>
        <taxon>Cephalobidae</taxon>
        <taxon>Acrobeloides</taxon>
    </lineage>
</organism>
<feature type="transmembrane region" description="Helical" evidence="1">
    <location>
        <begin position="95"/>
        <end position="117"/>
    </location>
</feature>
<feature type="transmembrane region" description="Helical" evidence="1">
    <location>
        <begin position="25"/>
        <end position="47"/>
    </location>
</feature>
<dbReference type="AlphaFoldDB" id="A0A914C940"/>
<proteinExistence type="predicted"/>
<keyword evidence="1" id="KW-1133">Transmembrane helix</keyword>
<accession>A0A914C940</accession>
<name>A0A914C940_9BILA</name>